<name>A0ABW5DPD0_9PROT</name>
<gene>
    <name evidence="1" type="ORF">ACFSM5_08230</name>
</gene>
<dbReference type="Proteomes" id="UP001597295">
    <property type="component" value="Unassembled WGS sequence"/>
</dbReference>
<proteinExistence type="predicted"/>
<dbReference type="SUPFAM" id="SSF56529">
    <property type="entry name" value="FAH"/>
    <property type="match status" value="1"/>
</dbReference>
<evidence type="ECO:0008006" key="3">
    <source>
        <dbReference type="Google" id="ProtNLM"/>
    </source>
</evidence>
<dbReference type="InterPro" id="IPR036663">
    <property type="entry name" value="Fumarylacetoacetase_C_sf"/>
</dbReference>
<dbReference type="Gene3D" id="3.90.850.10">
    <property type="entry name" value="Fumarylacetoacetase-like, C-terminal domain"/>
    <property type="match status" value="1"/>
</dbReference>
<dbReference type="InterPro" id="IPR050772">
    <property type="entry name" value="Hydratase-Decarb/MhpD_sf"/>
</dbReference>
<keyword evidence="2" id="KW-1185">Reference proteome</keyword>
<dbReference type="EMBL" id="JBHUIP010000006">
    <property type="protein sequence ID" value="MFD2262872.1"/>
    <property type="molecule type" value="Genomic_DNA"/>
</dbReference>
<dbReference type="PANTHER" id="PTHR30143">
    <property type="entry name" value="ACID HYDRATASE"/>
    <property type="match status" value="1"/>
</dbReference>
<accession>A0ABW5DPD0</accession>
<dbReference type="PANTHER" id="PTHR30143:SF0">
    <property type="entry name" value="2-KETO-4-PENTENOATE HYDRATASE"/>
    <property type="match status" value="1"/>
</dbReference>
<organism evidence="1 2">
    <name type="scientific">Lacibacterium aquatile</name>
    <dbReference type="NCBI Taxonomy" id="1168082"/>
    <lineage>
        <taxon>Bacteria</taxon>
        <taxon>Pseudomonadati</taxon>
        <taxon>Pseudomonadota</taxon>
        <taxon>Alphaproteobacteria</taxon>
        <taxon>Rhodospirillales</taxon>
        <taxon>Rhodospirillaceae</taxon>
    </lineage>
</organism>
<sequence>MSDNRDAIARDIAAAYRDPTKRISAARLTGLERADAMAIQGGVQTLLNETVPVAKVALGKDGVGLAAPIFSALVRDSGAEIVLGERDFVGLEIEVAARLQADITPDLAKAGPEAVLGAIEYFTLGIELIGSRIDDRTAAGPFGPLADNMVSGGYVRRADALRHMPIVDGLPVTMLCDGSVVQSEVAKHPFGDPVKPILAYALAADDRFGGLRRGMLVTTGSLSPLLIPQGRGRIEIKLGDLPSVSVVLR</sequence>
<dbReference type="RefSeq" id="WP_379875841.1">
    <property type="nucleotide sequence ID" value="NZ_JBHUIP010000006.1"/>
</dbReference>
<evidence type="ECO:0000313" key="2">
    <source>
        <dbReference type="Proteomes" id="UP001597295"/>
    </source>
</evidence>
<comment type="caution">
    <text evidence="1">The sequence shown here is derived from an EMBL/GenBank/DDBJ whole genome shotgun (WGS) entry which is preliminary data.</text>
</comment>
<protein>
    <recommendedName>
        <fullName evidence="3">2-keto-4-pentenoate hydratase</fullName>
    </recommendedName>
</protein>
<reference evidence="2" key="1">
    <citation type="journal article" date="2019" name="Int. J. Syst. Evol. Microbiol.">
        <title>The Global Catalogue of Microorganisms (GCM) 10K type strain sequencing project: providing services to taxonomists for standard genome sequencing and annotation.</title>
        <authorList>
            <consortium name="The Broad Institute Genomics Platform"/>
            <consortium name="The Broad Institute Genome Sequencing Center for Infectious Disease"/>
            <person name="Wu L."/>
            <person name="Ma J."/>
        </authorList>
    </citation>
    <scope>NUCLEOTIDE SEQUENCE [LARGE SCALE GENOMIC DNA]</scope>
    <source>
        <strain evidence="2">CGMCC 1.19062</strain>
    </source>
</reference>
<evidence type="ECO:0000313" key="1">
    <source>
        <dbReference type="EMBL" id="MFD2262872.1"/>
    </source>
</evidence>